<gene>
    <name evidence="3" type="ORF">NE237_027903</name>
</gene>
<sequence length="588" mass="66030">MSAIFASHFSPSNLTKRHGRVDSVSVRLQPWLALLELCRNTNEFAQIHSKLIRLGLIHHPFAFTRLMAFSSIAPSVDMDYARSIFNRNTKPNSFAYNVMIRGYAQSNQPEEAFSLFYKMVCNGDSTPNALTFPFVLKACSKLNAVEEGREVHGQLFKYGLDKDLFVQNGLITFYSCCGSVDLAVRVFEKIPQPDVVSWNSIISGLIDSGFLEEAHLMFDRIPNRNVVSWNCLIDGYVKSESLKMARWLFDQMNGKNSITWNIMIGGYVIAGLIEDARKLFDQMPLRLKDLGTFKLMVDGYAREGAYTEVLEVFQEMQKAKIKPDKFTIVNGLSACSYLAALEQGEWIHAYVDKNGFKVDAVLGTALINLYAKCGKIETALSVFHRMEDRDIEAWNSIIYSLGVHGSGKEALGLFSKMLDSQTPPDKITFLSVLSACRHSGFVEEGRRFFKLMNHVYNVTPRPEHYGCMVDLLGRADLLDEAKELIEKMETKSSVPMWGALLGACSRLGNIQMGEYAARHLMELNPNDPSSYVVLSNMYAAAGMNEDAIEVRELMRKLGMEKVPGCSSIEVNGIVHEFRVSTDTLEETS</sequence>
<dbReference type="PROSITE" id="PS51375">
    <property type="entry name" value="PPR"/>
    <property type="match status" value="7"/>
</dbReference>
<evidence type="ECO:0000256" key="1">
    <source>
        <dbReference type="ARBA" id="ARBA00022737"/>
    </source>
</evidence>
<keyword evidence="4" id="KW-1185">Reference proteome</keyword>
<organism evidence="3 4">
    <name type="scientific">Protea cynaroides</name>
    <dbReference type="NCBI Taxonomy" id="273540"/>
    <lineage>
        <taxon>Eukaryota</taxon>
        <taxon>Viridiplantae</taxon>
        <taxon>Streptophyta</taxon>
        <taxon>Embryophyta</taxon>
        <taxon>Tracheophyta</taxon>
        <taxon>Spermatophyta</taxon>
        <taxon>Magnoliopsida</taxon>
        <taxon>Proteales</taxon>
        <taxon>Proteaceae</taxon>
        <taxon>Protea</taxon>
    </lineage>
</organism>
<dbReference type="InterPro" id="IPR011990">
    <property type="entry name" value="TPR-like_helical_dom_sf"/>
</dbReference>
<protein>
    <recommendedName>
        <fullName evidence="5">Pentatricopeptide repeat-containing protein</fullName>
    </recommendedName>
</protein>
<dbReference type="PANTHER" id="PTHR47926:SF436">
    <property type="entry name" value="PENTATRICOPEPTIDE REPEAT-CONTAINING PROTEIN ELI1, CHLOROPLASTIC-LIKE ISOFORM X2"/>
    <property type="match status" value="1"/>
</dbReference>
<dbReference type="FunFam" id="1.25.40.10:FF:000470">
    <property type="entry name" value="Pentatricopeptide repeat-containing protein At5g66520"/>
    <property type="match status" value="1"/>
</dbReference>
<feature type="repeat" description="PPR" evidence="2">
    <location>
        <begin position="359"/>
        <end position="393"/>
    </location>
</feature>
<evidence type="ECO:0000313" key="3">
    <source>
        <dbReference type="EMBL" id="KAJ4951071.1"/>
    </source>
</evidence>
<dbReference type="InterPro" id="IPR046960">
    <property type="entry name" value="PPR_At4g14850-like_plant"/>
</dbReference>
<proteinExistence type="predicted"/>
<evidence type="ECO:0000256" key="2">
    <source>
        <dbReference type="PROSITE-ProRule" id="PRU00708"/>
    </source>
</evidence>
<dbReference type="NCBIfam" id="TIGR00756">
    <property type="entry name" value="PPR"/>
    <property type="match status" value="6"/>
</dbReference>
<dbReference type="Pfam" id="PF20431">
    <property type="entry name" value="E_motif"/>
    <property type="match status" value="1"/>
</dbReference>
<keyword evidence="1" id="KW-0677">Repeat</keyword>
<feature type="repeat" description="PPR" evidence="2">
    <location>
        <begin position="527"/>
        <end position="561"/>
    </location>
</feature>
<dbReference type="EMBL" id="JAMYWD010000012">
    <property type="protein sequence ID" value="KAJ4951071.1"/>
    <property type="molecule type" value="Genomic_DNA"/>
</dbReference>
<dbReference type="FunFam" id="1.25.40.10:FF:000090">
    <property type="entry name" value="Pentatricopeptide repeat-containing protein, chloroplastic"/>
    <property type="match status" value="1"/>
</dbReference>
<dbReference type="SUPFAM" id="SSF48452">
    <property type="entry name" value="TPR-like"/>
    <property type="match status" value="1"/>
</dbReference>
<dbReference type="Pfam" id="PF13041">
    <property type="entry name" value="PPR_2"/>
    <property type="match status" value="1"/>
</dbReference>
<feature type="repeat" description="PPR" evidence="2">
    <location>
        <begin position="256"/>
        <end position="286"/>
    </location>
</feature>
<dbReference type="Pfam" id="PF01535">
    <property type="entry name" value="PPR"/>
    <property type="match status" value="8"/>
</dbReference>
<dbReference type="PANTHER" id="PTHR47926">
    <property type="entry name" value="PENTATRICOPEPTIDE REPEAT-CONTAINING PROTEIN"/>
    <property type="match status" value="1"/>
</dbReference>
<comment type="caution">
    <text evidence="3">The sequence shown here is derived from an EMBL/GenBank/DDBJ whole genome shotgun (WGS) entry which is preliminary data.</text>
</comment>
<reference evidence="3" key="1">
    <citation type="journal article" date="2023" name="Plant J.">
        <title>The genome of the king protea, Protea cynaroides.</title>
        <authorList>
            <person name="Chang J."/>
            <person name="Duong T.A."/>
            <person name="Schoeman C."/>
            <person name="Ma X."/>
            <person name="Roodt D."/>
            <person name="Barker N."/>
            <person name="Li Z."/>
            <person name="Van de Peer Y."/>
            <person name="Mizrachi E."/>
        </authorList>
    </citation>
    <scope>NUCLEOTIDE SEQUENCE</scope>
    <source>
        <tissue evidence="3">Young leaves</tissue>
    </source>
</reference>
<accession>A0A9Q0GQ67</accession>
<evidence type="ECO:0008006" key="5">
    <source>
        <dbReference type="Google" id="ProtNLM"/>
    </source>
</evidence>
<feature type="repeat" description="PPR" evidence="2">
    <location>
        <begin position="461"/>
        <end position="495"/>
    </location>
</feature>
<dbReference type="AlphaFoldDB" id="A0A9Q0GQ67"/>
<dbReference type="GO" id="GO:0003723">
    <property type="term" value="F:RNA binding"/>
    <property type="evidence" value="ECO:0007669"/>
    <property type="project" value="InterPro"/>
</dbReference>
<feature type="repeat" description="PPR" evidence="2">
    <location>
        <begin position="289"/>
        <end position="323"/>
    </location>
</feature>
<dbReference type="InterPro" id="IPR046848">
    <property type="entry name" value="E_motif"/>
</dbReference>
<dbReference type="GO" id="GO:0009451">
    <property type="term" value="P:RNA modification"/>
    <property type="evidence" value="ECO:0007669"/>
    <property type="project" value="InterPro"/>
</dbReference>
<dbReference type="InterPro" id="IPR002885">
    <property type="entry name" value="PPR_rpt"/>
</dbReference>
<dbReference type="Gene3D" id="1.25.40.10">
    <property type="entry name" value="Tetratricopeptide repeat domain"/>
    <property type="match status" value="5"/>
</dbReference>
<dbReference type="OrthoDB" id="330671at2759"/>
<feature type="repeat" description="PPR" evidence="2">
    <location>
        <begin position="92"/>
        <end position="126"/>
    </location>
</feature>
<name>A0A9Q0GQ67_9MAGN</name>
<evidence type="ECO:0000313" key="4">
    <source>
        <dbReference type="Proteomes" id="UP001141806"/>
    </source>
</evidence>
<feature type="repeat" description="PPR" evidence="2">
    <location>
        <begin position="194"/>
        <end position="228"/>
    </location>
</feature>
<dbReference type="Proteomes" id="UP001141806">
    <property type="component" value="Unassembled WGS sequence"/>
</dbReference>